<proteinExistence type="predicted"/>
<keyword evidence="3" id="KW-0862">Zinc</keyword>
<dbReference type="InterPro" id="IPR011011">
    <property type="entry name" value="Znf_FYVE_PHD"/>
</dbReference>
<accession>A0A0D3AY49</accession>
<dbReference type="SUPFAM" id="SSF57903">
    <property type="entry name" value="FYVE/PHD zinc finger"/>
    <property type="match status" value="1"/>
</dbReference>
<evidence type="ECO:0000256" key="1">
    <source>
        <dbReference type="ARBA" id="ARBA00022723"/>
    </source>
</evidence>
<evidence type="ECO:0000259" key="5">
    <source>
        <dbReference type="SMART" id="SM00249"/>
    </source>
</evidence>
<feature type="domain" description="Zinc finger PHD-type" evidence="5">
    <location>
        <begin position="34"/>
        <end position="80"/>
    </location>
</feature>
<dbReference type="Gramene" id="Bo2g161320.1">
    <property type="protein sequence ID" value="Bo2g161320.1"/>
    <property type="gene ID" value="Bo2g161320"/>
</dbReference>
<dbReference type="HOGENOM" id="CLU_704680_0_0_1"/>
<dbReference type="SMART" id="SM00249">
    <property type="entry name" value="PHD"/>
    <property type="match status" value="1"/>
</dbReference>
<organism evidence="6 7">
    <name type="scientific">Brassica oleracea var. oleracea</name>
    <dbReference type="NCBI Taxonomy" id="109376"/>
    <lineage>
        <taxon>Eukaryota</taxon>
        <taxon>Viridiplantae</taxon>
        <taxon>Streptophyta</taxon>
        <taxon>Embryophyta</taxon>
        <taxon>Tracheophyta</taxon>
        <taxon>Spermatophyta</taxon>
        <taxon>Magnoliopsida</taxon>
        <taxon>eudicotyledons</taxon>
        <taxon>Gunneridae</taxon>
        <taxon>Pentapetalae</taxon>
        <taxon>rosids</taxon>
        <taxon>malvids</taxon>
        <taxon>Brassicales</taxon>
        <taxon>Brassicaceae</taxon>
        <taxon>Brassiceae</taxon>
        <taxon>Brassica</taxon>
    </lineage>
</organism>
<keyword evidence="2" id="KW-0863">Zinc-finger</keyword>
<dbReference type="GO" id="GO:0008270">
    <property type="term" value="F:zinc ion binding"/>
    <property type="evidence" value="ECO:0007669"/>
    <property type="project" value="UniProtKB-KW"/>
</dbReference>
<evidence type="ECO:0000256" key="4">
    <source>
        <dbReference type="SAM" id="MobiDB-lite"/>
    </source>
</evidence>
<reference evidence="6 7" key="1">
    <citation type="journal article" date="2014" name="Genome Biol.">
        <title>Transcriptome and methylome profiling reveals relics of genome dominance in the mesopolyploid Brassica oleracea.</title>
        <authorList>
            <person name="Parkin I.A."/>
            <person name="Koh C."/>
            <person name="Tang H."/>
            <person name="Robinson S.J."/>
            <person name="Kagale S."/>
            <person name="Clarke W.E."/>
            <person name="Town C.D."/>
            <person name="Nixon J."/>
            <person name="Krishnakumar V."/>
            <person name="Bidwell S.L."/>
            <person name="Denoeud F."/>
            <person name="Belcram H."/>
            <person name="Links M.G."/>
            <person name="Just J."/>
            <person name="Clarke C."/>
            <person name="Bender T."/>
            <person name="Huebert T."/>
            <person name="Mason A.S."/>
            <person name="Pires J.C."/>
            <person name="Barker G."/>
            <person name="Moore J."/>
            <person name="Walley P.G."/>
            <person name="Manoli S."/>
            <person name="Batley J."/>
            <person name="Edwards D."/>
            <person name="Nelson M.N."/>
            <person name="Wang X."/>
            <person name="Paterson A.H."/>
            <person name="King G."/>
            <person name="Bancroft I."/>
            <person name="Chalhoub B."/>
            <person name="Sharpe A.G."/>
        </authorList>
    </citation>
    <scope>NUCLEOTIDE SEQUENCE</scope>
    <source>
        <strain evidence="6 7">cv. TO1000</strain>
    </source>
</reference>
<keyword evidence="7" id="KW-1185">Reference proteome</keyword>
<dbReference type="EnsemblPlants" id="Bo2g161320.1">
    <property type="protein sequence ID" value="Bo2g161320.1"/>
    <property type="gene ID" value="Bo2g161320"/>
</dbReference>
<dbReference type="InterPro" id="IPR001965">
    <property type="entry name" value="Znf_PHD"/>
</dbReference>
<dbReference type="AlphaFoldDB" id="A0A0D3AY49"/>
<feature type="region of interest" description="Disordered" evidence="4">
    <location>
        <begin position="127"/>
        <end position="149"/>
    </location>
</feature>
<name>A0A0D3AY49_BRAOL</name>
<keyword evidence="1" id="KW-0479">Metal-binding</keyword>
<dbReference type="Gene3D" id="3.30.40.10">
    <property type="entry name" value="Zinc/RING finger domain, C3HC4 (zinc finger)"/>
    <property type="match status" value="1"/>
</dbReference>
<dbReference type="Proteomes" id="UP000032141">
    <property type="component" value="Chromosome C2"/>
</dbReference>
<evidence type="ECO:0000313" key="7">
    <source>
        <dbReference type="Proteomes" id="UP000032141"/>
    </source>
</evidence>
<sequence length="392" mass="43316">MVYKRIVKEYKRSGSSSSSSSREESVTNYEEKEPCDMCGSNANDDWMMTCFNCKVAGMHIYCVKEHFKTVPDKWICEKCRTSIRVLFIKRGFAKGPNDTGNSIRLNRAYNTGRTLEASTLVMKTQRLNQKEKDSESNQQPDSNTPSDSESAKQMLLNYIFHFGTTFQATPVKTFGSRTTNEKEKPVNVGFVILGSVWFTFKEKTCEICGSVSISGLMMLKKLPRYSMTHLKTTSSINQKTKDVSVDGQTHQTLISSLDQIFHGSTSPKCKSRNGSVDRSHLRRICFWIKGAVVWRLRALKLVVLPFDVSFPGGGGSYSSVAAGPCLQEVEASSAPPSSVFSSGGEGSLSLASPALGVSVRWIGFGSRLWLVCGSGFVVHGFVQSVTTDFTHQ</sequence>
<feature type="compositionally biased region" description="Polar residues" evidence="4">
    <location>
        <begin position="136"/>
        <end position="148"/>
    </location>
</feature>
<protein>
    <recommendedName>
        <fullName evidence="5">Zinc finger PHD-type domain-containing protein</fullName>
    </recommendedName>
</protein>
<evidence type="ECO:0000256" key="3">
    <source>
        <dbReference type="ARBA" id="ARBA00022833"/>
    </source>
</evidence>
<dbReference type="InterPro" id="IPR013083">
    <property type="entry name" value="Znf_RING/FYVE/PHD"/>
</dbReference>
<evidence type="ECO:0000256" key="2">
    <source>
        <dbReference type="ARBA" id="ARBA00022771"/>
    </source>
</evidence>
<evidence type="ECO:0000313" key="6">
    <source>
        <dbReference type="EnsemblPlants" id="Bo2g161320.1"/>
    </source>
</evidence>
<reference evidence="6" key="2">
    <citation type="submission" date="2015-03" db="UniProtKB">
        <authorList>
            <consortium name="EnsemblPlants"/>
        </authorList>
    </citation>
    <scope>IDENTIFICATION</scope>
</reference>